<evidence type="ECO:0000259" key="2">
    <source>
        <dbReference type="PROSITE" id="PS51722"/>
    </source>
</evidence>
<feature type="domain" description="Tr-type G" evidence="2">
    <location>
        <begin position="153"/>
        <end position="382"/>
    </location>
</feature>
<name>A0A433D188_9FUNG</name>
<dbReference type="PANTHER" id="PTHR43721">
    <property type="entry name" value="ELONGATION FACTOR TU-RELATED"/>
    <property type="match status" value="1"/>
</dbReference>
<feature type="compositionally biased region" description="Polar residues" evidence="1">
    <location>
        <begin position="1"/>
        <end position="16"/>
    </location>
</feature>
<dbReference type="GO" id="GO:0005525">
    <property type="term" value="F:GTP binding"/>
    <property type="evidence" value="ECO:0007669"/>
    <property type="project" value="InterPro"/>
</dbReference>
<dbReference type="Proteomes" id="UP000268093">
    <property type="component" value="Unassembled WGS sequence"/>
</dbReference>
<reference evidence="3 4" key="1">
    <citation type="journal article" date="2018" name="New Phytol.">
        <title>Phylogenomics of Endogonaceae and evolution of mycorrhizas within Mucoromycota.</title>
        <authorList>
            <person name="Chang Y."/>
            <person name="Desiro A."/>
            <person name="Na H."/>
            <person name="Sandor L."/>
            <person name="Lipzen A."/>
            <person name="Clum A."/>
            <person name="Barry K."/>
            <person name="Grigoriev I.V."/>
            <person name="Martin F.M."/>
            <person name="Stajich J.E."/>
            <person name="Smith M.E."/>
            <person name="Bonito G."/>
            <person name="Spatafora J.W."/>
        </authorList>
    </citation>
    <scope>NUCLEOTIDE SEQUENCE [LARGE SCALE GENOMIC DNA]</scope>
    <source>
        <strain evidence="3 4">GMNB39</strain>
    </source>
</reference>
<accession>A0A433D188</accession>
<comment type="caution">
    <text evidence="3">The sequence shown here is derived from an EMBL/GenBank/DDBJ whole genome shotgun (WGS) entry which is preliminary data.</text>
</comment>
<dbReference type="PROSITE" id="PS51722">
    <property type="entry name" value="G_TR_2"/>
    <property type="match status" value="1"/>
</dbReference>
<sequence>MSRTLSPWTAQSQKSASLPPEVDNEGNIEYKLKLVDPSPERFEHLVTQLKWRLAEGGGEAMYEIGVSDDGSFVGLSNDDMTASIDTLRRMASFLDADVSIIREVTVEQPPTTINTTTGNASSRYDLTKELISHPGNKVVEALIRRRLKEDQQFMEIRVAIVGGQDAGKSTLLGSLTHGVKDNGRGRARLNLFRHRHEIETGRTSSISHEIIGYDSAGTLVNYATTNISTWEQICESSSKIITFLDTCGHPRYLRTTIAGLTGHAPDYACLIVSANAGGVPDMTREHFALAVMLAVPVFVVVTKIDIATADQLKRTVGQLLTLFKAPGNRKVPVVVRNEDDLVVGVSNFAVHAKEIPIFLVSSVTGANMHLLNKLFNLLPKPVKNLEQLLEEPVEFQVEEVYAVPDVGPVLGGVLRAGRISIHNPPAQRTYHLGPDASGIFIPVTVSSIHRHRMPASFIHAGQAATLAVDLGSLDPSRLRKGAVLLGADFPAAYDEFDAELLVLCHPVQGLGKGFQGMVHSGSVRQAVRVVRVVKPDAEGEAEGDTEPVLLQGSDPGVSASPPLRPPSAPAIPISRGELGALSIARSKSTPVKKHGGGIPPHSLPRSPPRSPPQGPVLRTGEGGEVRFRFVHAPEYIRVGAQVLFREGRTKCVGKVVRVIKRVRREAEVV</sequence>
<dbReference type="InterPro" id="IPR050055">
    <property type="entry name" value="EF-Tu_GTPase"/>
</dbReference>
<dbReference type="InterPro" id="IPR009000">
    <property type="entry name" value="Transl_B-barrel_sf"/>
</dbReference>
<feature type="region of interest" description="Disordered" evidence="1">
    <location>
        <begin position="588"/>
        <end position="621"/>
    </location>
</feature>
<dbReference type="PANTHER" id="PTHR43721:SF9">
    <property type="entry name" value="GTP-BINDING PROTEIN 1"/>
    <property type="match status" value="1"/>
</dbReference>
<dbReference type="FunFam" id="3.40.50.300:FF:000091">
    <property type="entry name" value="Probable GTP-binding protein 1"/>
    <property type="match status" value="1"/>
</dbReference>
<dbReference type="Gene3D" id="2.40.30.10">
    <property type="entry name" value="Translation factors"/>
    <property type="match status" value="1"/>
</dbReference>
<dbReference type="InterPro" id="IPR035531">
    <property type="entry name" value="GTPBP1-like"/>
</dbReference>
<dbReference type="OrthoDB" id="248233at2759"/>
<protein>
    <submittedName>
        <fullName evidence="3">GTP binding protein 1</fullName>
    </submittedName>
</protein>
<organism evidence="3 4">
    <name type="scientific">Jimgerdemannia flammicorona</name>
    <dbReference type="NCBI Taxonomy" id="994334"/>
    <lineage>
        <taxon>Eukaryota</taxon>
        <taxon>Fungi</taxon>
        <taxon>Fungi incertae sedis</taxon>
        <taxon>Mucoromycota</taxon>
        <taxon>Mucoromycotina</taxon>
        <taxon>Endogonomycetes</taxon>
        <taxon>Endogonales</taxon>
        <taxon>Endogonaceae</taxon>
        <taxon>Jimgerdemannia</taxon>
    </lineage>
</organism>
<evidence type="ECO:0000313" key="3">
    <source>
        <dbReference type="EMBL" id="RUP44597.1"/>
    </source>
</evidence>
<dbReference type="AlphaFoldDB" id="A0A433D188"/>
<feature type="compositionally biased region" description="Pro residues" evidence="1">
    <location>
        <begin position="601"/>
        <end position="614"/>
    </location>
</feature>
<dbReference type="InterPro" id="IPR027417">
    <property type="entry name" value="P-loop_NTPase"/>
</dbReference>
<dbReference type="GO" id="GO:0003924">
    <property type="term" value="F:GTPase activity"/>
    <property type="evidence" value="ECO:0007669"/>
    <property type="project" value="InterPro"/>
</dbReference>
<dbReference type="EMBL" id="RBNI01008638">
    <property type="protein sequence ID" value="RUP44597.1"/>
    <property type="molecule type" value="Genomic_DNA"/>
</dbReference>
<feature type="region of interest" description="Disordered" evidence="1">
    <location>
        <begin position="536"/>
        <end position="571"/>
    </location>
</feature>
<proteinExistence type="predicted"/>
<keyword evidence="4" id="KW-1185">Reference proteome</keyword>
<dbReference type="GO" id="GO:0003746">
    <property type="term" value="F:translation elongation factor activity"/>
    <property type="evidence" value="ECO:0007669"/>
    <property type="project" value="TreeGrafter"/>
</dbReference>
<dbReference type="Gene3D" id="3.40.50.300">
    <property type="entry name" value="P-loop containing nucleotide triphosphate hydrolases"/>
    <property type="match status" value="1"/>
</dbReference>
<feature type="region of interest" description="Disordered" evidence="1">
    <location>
        <begin position="1"/>
        <end position="23"/>
    </location>
</feature>
<dbReference type="SUPFAM" id="SSF52540">
    <property type="entry name" value="P-loop containing nucleoside triphosphate hydrolases"/>
    <property type="match status" value="1"/>
</dbReference>
<gene>
    <name evidence="3" type="ORF">BC936DRAFT_149235</name>
</gene>
<dbReference type="CDD" id="cd04165">
    <property type="entry name" value="GTPBP1_like"/>
    <property type="match status" value="1"/>
</dbReference>
<evidence type="ECO:0000256" key="1">
    <source>
        <dbReference type="SAM" id="MobiDB-lite"/>
    </source>
</evidence>
<evidence type="ECO:0000313" key="4">
    <source>
        <dbReference type="Proteomes" id="UP000268093"/>
    </source>
</evidence>
<dbReference type="Pfam" id="PF00009">
    <property type="entry name" value="GTP_EFTU"/>
    <property type="match status" value="1"/>
</dbReference>
<dbReference type="InterPro" id="IPR000795">
    <property type="entry name" value="T_Tr_GTP-bd_dom"/>
</dbReference>
<dbReference type="SUPFAM" id="SSF50447">
    <property type="entry name" value="Translation proteins"/>
    <property type="match status" value="1"/>
</dbReference>